<keyword evidence="10" id="KW-1185">Reference proteome</keyword>
<evidence type="ECO:0000256" key="6">
    <source>
        <dbReference type="ARBA" id="ARBA00023004"/>
    </source>
</evidence>
<dbReference type="InterPro" id="IPR020835">
    <property type="entry name" value="Catalase_sf"/>
</dbReference>
<dbReference type="PANTHER" id="PTHR11465:SF9">
    <property type="entry name" value="CATALASE"/>
    <property type="match status" value="1"/>
</dbReference>
<evidence type="ECO:0000256" key="5">
    <source>
        <dbReference type="ARBA" id="ARBA00023002"/>
    </source>
</evidence>
<dbReference type="PROSITE" id="PS51402">
    <property type="entry name" value="CATALASE_3"/>
    <property type="match status" value="1"/>
</dbReference>
<protein>
    <recommendedName>
        <fullName evidence="8">Catalase core domain-containing protein</fullName>
    </recommendedName>
</protein>
<evidence type="ECO:0000313" key="9">
    <source>
        <dbReference type="EMBL" id="KAJ9590045.1"/>
    </source>
</evidence>
<dbReference type="InterPro" id="IPR002226">
    <property type="entry name" value="Catalase_haem_BS"/>
</dbReference>
<sequence length="456" mass="52912">MTKFNKTVFKTSHGATVSEMASLTLGHHGPMLIYDTLFMDIMTHFTRERIPERVVHAKGAFGYFEVTNDITKYTRASVFSSIGKRTRIAVRFSGTLKERGGADTVREPHGFSIKFYTDDGIWDIVGLDIPIFFLRDAIYFSSLVHSLKRNPATNLPDLDMFWDYVTLRPEALSSTLYLFSDSGLPYTYRHMNGYSIHAFKLVNKQGMTHYAKFFMKPNQGWRIMTDEDAQRLQGTDPDYYTRDLYNSIARGNTPSWNISIQLMTFEQAKKYPWNPFDITKLWPEDKFPLLPVGVFILDTNPQNYFAQVEQLAFTPGNLVSGIEPSCDRVLHARMFAYPDAHRHRLGPHHMQIPVNCPFIVNNYNRDGPQLFIHQGGAPNYYPNSFNGPETVKPVKENAYRMLGDVARYDLNEEENYFESNYIWLQMCKEEQERLVNRLAVMLYYITERTRVCTKMI</sequence>
<feature type="binding site" description="axial binding residue" evidence="7">
    <location>
        <position position="337"/>
    </location>
    <ligand>
        <name>heme</name>
        <dbReference type="ChEBI" id="CHEBI:30413"/>
    </ligand>
    <ligandPart>
        <name>Fe</name>
        <dbReference type="ChEBI" id="CHEBI:18248"/>
    </ligandPart>
</feature>
<accession>A0AAD7ZZY8</accession>
<comment type="caution">
    <text evidence="9">The sequence shown here is derived from an EMBL/GenBank/DDBJ whole genome shotgun (WGS) entry which is preliminary data.</text>
</comment>
<dbReference type="GO" id="GO:0046872">
    <property type="term" value="F:metal ion binding"/>
    <property type="evidence" value="ECO:0007669"/>
    <property type="project" value="UniProtKB-KW"/>
</dbReference>
<name>A0AAD7ZZY8_DIPPU</name>
<reference evidence="9" key="2">
    <citation type="submission" date="2023-05" db="EMBL/GenBank/DDBJ databases">
        <authorList>
            <person name="Fouks B."/>
        </authorList>
    </citation>
    <scope>NUCLEOTIDE SEQUENCE</scope>
    <source>
        <strain evidence="9">Stay&amp;Tobe</strain>
        <tissue evidence="9">Testes</tissue>
    </source>
</reference>
<dbReference type="GO" id="GO:0005739">
    <property type="term" value="C:mitochondrion"/>
    <property type="evidence" value="ECO:0007669"/>
    <property type="project" value="TreeGrafter"/>
</dbReference>
<dbReference type="PROSITE" id="PS00437">
    <property type="entry name" value="CATALASE_1"/>
    <property type="match status" value="1"/>
</dbReference>
<keyword evidence="4 7" id="KW-0479">Metal-binding</keyword>
<comment type="similarity">
    <text evidence="1">Belongs to the catalase family.</text>
</comment>
<dbReference type="Gene3D" id="2.40.180.10">
    <property type="entry name" value="Catalase core domain"/>
    <property type="match status" value="1"/>
</dbReference>
<dbReference type="InterPro" id="IPR011614">
    <property type="entry name" value="Catalase_core"/>
</dbReference>
<dbReference type="InterPro" id="IPR024711">
    <property type="entry name" value="Catalase_clade1/3"/>
</dbReference>
<dbReference type="SMART" id="SM01060">
    <property type="entry name" value="Catalase"/>
    <property type="match status" value="1"/>
</dbReference>
<evidence type="ECO:0000256" key="2">
    <source>
        <dbReference type="ARBA" id="ARBA00022559"/>
    </source>
</evidence>
<dbReference type="SUPFAM" id="SSF56634">
    <property type="entry name" value="Heme-dependent catalase-like"/>
    <property type="match status" value="1"/>
</dbReference>
<dbReference type="GO" id="GO:0042744">
    <property type="term" value="P:hydrogen peroxide catabolic process"/>
    <property type="evidence" value="ECO:0007669"/>
    <property type="project" value="TreeGrafter"/>
</dbReference>
<evidence type="ECO:0000256" key="3">
    <source>
        <dbReference type="ARBA" id="ARBA00022617"/>
    </source>
</evidence>
<dbReference type="Proteomes" id="UP001233999">
    <property type="component" value="Unassembled WGS sequence"/>
</dbReference>
<dbReference type="EMBL" id="JASPKZ010004572">
    <property type="protein sequence ID" value="KAJ9590045.1"/>
    <property type="molecule type" value="Genomic_DNA"/>
</dbReference>
<dbReference type="GO" id="GO:0005777">
    <property type="term" value="C:peroxisome"/>
    <property type="evidence" value="ECO:0007669"/>
    <property type="project" value="TreeGrafter"/>
</dbReference>
<evidence type="ECO:0000256" key="7">
    <source>
        <dbReference type="PIRSR" id="PIRSR038928-2"/>
    </source>
</evidence>
<dbReference type="PANTHER" id="PTHR11465">
    <property type="entry name" value="CATALASE"/>
    <property type="match status" value="1"/>
</dbReference>
<dbReference type="PRINTS" id="PR00067">
    <property type="entry name" value="CATALASE"/>
</dbReference>
<dbReference type="InterPro" id="IPR018028">
    <property type="entry name" value="Catalase"/>
</dbReference>
<comment type="cofactor">
    <cofactor evidence="7">
        <name>heme</name>
        <dbReference type="ChEBI" id="CHEBI:30413"/>
    </cofactor>
</comment>
<keyword evidence="2" id="KW-0575">Peroxidase</keyword>
<dbReference type="PIRSF" id="PIRSF038928">
    <property type="entry name" value="Catalase_clade1-3"/>
    <property type="match status" value="1"/>
</dbReference>
<dbReference type="AlphaFoldDB" id="A0AAD7ZZY8"/>
<dbReference type="GO" id="GO:0020037">
    <property type="term" value="F:heme binding"/>
    <property type="evidence" value="ECO:0007669"/>
    <property type="project" value="InterPro"/>
</dbReference>
<keyword evidence="3 7" id="KW-0349">Heme</keyword>
<proteinExistence type="inferred from homology"/>
<dbReference type="GO" id="GO:0004096">
    <property type="term" value="F:catalase activity"/>
    <property type="evidence" value="ECO:0007669"/>
    <property type="project" value="InterPro"/>
</dbReference>
<organism evidence="9 10">
    <name type="scientific">Diploptera punctata</name>
    <name type="common">Pacific beetle cockroach</name>
    <dbReference type="NCBI Taxonomy" id="6984"/>
    <lineage>
        <taxon>Eukaryota</taxon>
        <taxon>Metazoa</taxon>
        <taxon>Ecdysozoa</taxon>
        <taxon>Arthropoda</taxon>
        <taxon>Hexapoda</taxon>
        <taxon>Insecta</taxon>
        <taxon>Pterygota</taxon>
        <taxon>Neoptera</taxon>
        <taxon>Polyneoptera</taxon>
        <taxon>Dictyoptera</taxon>
        <taxon>Blattodea</taxon>
        <taxon>Blaberoidea</taxon>
        <taxon>Blaberidae</taxon>
        <taxon>Diplopterinae</taxon>
        <taxon>Diploptera</taxon>
    </lineage>
</organism>
<keyword evidence="6 7" id="KW-0408">Iron</keyword>
<dbReference type="GO" id="GO:0042542">
    <property type="term" value="P:response to hydrogen peroxide"/>
    <property type="evidence" value="ECO:0007669"/>
    <property type="project" value="TreeGrafter"/>
</dbReference>
<evidence type="ECO:0000256" key="4">
    <source>
        <dbReference type="ARBA" id="ARBA00022723"/>
    </source>
</evidence>
<evidence type="ECO:0000313" key="10">
    <source>
        <dbReference type="Proteomes" id="UP001233999"/>
    </source>
</evidence>
<evidence type="ECO:0000259" key="8">
    <source>
        <dbReference type="SMART" id="SM01060"/>
    </source>
</evidence>
<keyword evidence="5" id="KW-0560">Oxidoreductase</keyword>
<feature type="domain" description="Catalase core" evidence="8">
    <location>
        <begin position="10"/>
        <end position="389"/>
    </location>
</feature>
<evidence type="ECO:0000256" key="1">
    <source>
        <dbReference type="ARBA" id="ARBA00005329"/>
    </source>
</evidence>
<dbReference type="Pfam" id="PF00199">
    <property type="entry name" value="Catalase"/>
    <property type="match status" value="1"/>
</dbReference>
<reference evidence="9" key="1">
    <citation type="journal article" date="2023" name="IScience">
        <title>Live-bearing cockroach genome reveals convergent evolutionary mechanisms linked to viviparity in insects and beyond.</title>
        <authorList>
            <person name="Fouks B."/>
            <person name="Harrison M.C."/>
            <person name="Mikhailova A.A."/>
            <person name="Marchal E."/>
            <person name="English S."/>
            <person name="Carruthers M."/>
            <person name="Jennings E.C."/>
            <person name="Chiamaka E.L."/>
            <person name="Frigard R.A."/>
            <person name="Pippel M."/>
            <person name="Attardo G.M."/>
            <person name="Benoit J.B."/>
            <person name="Bornberg-Bauer E."/>
            <person name="Tobe S.S."/>
        </authorList>
    </citation>
    <scope>NUCLEOTIDE SEQUENCE</scope>
    <source>
        <strain evidence="9">Stay&amp;Tobe</strain>
    </source>
</reference>
<gene>
    <name evidence="9" type="ORF">L9F63_016831</name>
</gene>